<name>A0A512DY84_9PROT</name>
<dbReference type="RefSeq" id="WP_044432372.1">
    <property type="nucleotide sequence ID" value="NZ_BJYZ01000028.1"/>
</dbReference>
<dbReference type="Proteomes" id="UP000321523">
    <property type="component" value="Unassembled WGS sequence"/>
</dbReference>
<accession>A0A512DY84</accession>
<dbReference type="AlphaFoldDB" id="A0A512DY84"/>
<evidence type="ECO:0000313" key="2">
    <source>
        <dbReference type="Proteomes" id="UP000321523"/>
    </source>
</evidence>
<evidence type="ECO:0000313" key="1">
    <source>
        <dbReference type="EMBL" id="GEO41406.1"/>
    </source>
</evidence>
<gene>
    <name evidence="1" type="ORF">SAE02_55540</name>
</gene>
<dbReference type="EMBL" id="BJYZ01000028">
    <property type="protein sequence ID" value="GEO41406.1"/>
    <property type="molecule type" value="Genomic_DNA"/>
</dbReference>
<comment type="caution">
    <text evidence="1">The sequence shown here is derived from an EMBL/GenBank/DDBJ whole genome shotgun (WGS) entry which is preliminary data.</text>
</comment>
<protein>
    <submittedName>
        <fullName evidence="1">Uncharacterized protein</fullName>
    </submittedName>
</protein>
<sequence>MSSADILGQIMEKPAEFAPSTFAQRGVAVDFTTPLLVQSRIRQSDGDRVELILPNLAGGKGSYILAWRSLVQFATVTLHDHALYDAVLAIERMDPATVRTATLSVAAKGLAGRDAMRRAETLLAQEKEEALLTNFLLVVDMLKLAGISAQELLAGRPGEDTEARMKRAIFQVAHALQISPEILYQRIEVLTRSTFTVGLPWAPTPGRLRRLLGELDAFAESLTQWQSRDVTAAAEVGRFAAAVALHTTSMARVTMGESDGLIRNVLSIMRNWDRDAKIISGQMSRLAWLLDGWSYIVALWTSVENEPHERQRDTILEMARLIPVMPREVSEWTESGLDQESKSIQRKWVRLNQDWRTGRNLMEQVARNEVLKGAML</sequence>
<proteinExistence type="predicted"/>
<keyword evidence="2" id="KW-1185">Reference proteome</keyword>
<dbReference type="OrthoDB" id="7285430at2"/>
<organism evidence="1 2">
    <name type="scientific">Skermanella aerolata</name>
    <dbReference type="NCBI Taxonomy" id="393310"/>
    <lineage>
        <taxon>Bacteria</taxon>
        <taxon>Pseudomonadati</taxon>
        <taxon>Pseudomonadota</taxon>
        <taxon>Alphaproteobacteria</taxon>
        <taxon>Rhodospirillales</taxon>
        <taxon>Azospirillaceae</taxon>
        <taxon>Skermanella</taxon>
    </lineage>
</organism>
<reference evidence="1 2" key="1">
    <citation type="submission" date="2019-07" db="EMBL/GenBank/DDBJ databases">
        <title>Whole genome shotgun sequence of Skermanella aerolata NBRC 106429.</title>
        <authorList>
            <person name="Hosoyama A."/>
            <person name="Uohara A."/>
            <person name="Ohji S."/>
            <person name="Ichikawa N."/>
        </authorList>
    </citation>
    <scope>NUCLEOTIDE SEQUENCE [LARGE SCALE GENOMIC DNA]</scope>
    <source>
        <strain evidence="1 2">NBRC 106429</strain>
    </source>
</reference>